<keyword evidence="1" id="KW-0732">Signal</keyword>
<evidence type="ECO:0000313" key="4">
    <source>
        <dbReference type="Proteomes" id="UP000235965"/>
    </source>
</evidence>
<dbReference type="Gene3D" id="3.20.20.190">
    <property type="entry name" value="Phosphatidylinositol (PI) phosphodiesterase"/>
    <property type="match status" value="1"/>
</dbReference>
<dbReference type="GO" id="GO:0006629">
    <property type="term" value="P:lipid metabolic process"/>
    <property type="evidence" value="ECO:0007669"/>
    <property type="project" value="InterPro"/>
</dbReference>
<name>A0A2J7Q8Y7_9NEOP</name>
<dbReference type="AlphaFoldDB" id="A0A2J7Q8Y7"/>
<dbReference type="PANTHER" id="PTHR13593">
    <property type="match status" value="1"/>
</dbReference>
<dbReference type="Proteomes" id="UP000235965">
    <property type="component" value="Unassembled WGS sequence"/>
</dbReference>
<proteinExistence type="predicted"/>
<comment type="caution">
    <text evidence="3">The sequence shown here is derived from an EMBL/GenBank/DDBJ whole genome shotgun (WGS) entry which is preliminary data.</text>
</comment>
<accession>A0A2J7Q8Y7</accession>
<dbReference type="OrthoDB" id="1046782at2759"/>
<dbReference type="InterPro" id="IPR051057">
    <property type="entry name" value="PI-PLC_domain"/>
</dbReference>
<dbReference type="PANTHER" id="PTHR13593:SF149">
    <property type="entry name" value="PHOSPHATIDYLINOSITOL-SPECIFIC PHOSPHOLIPASE C X DOMAIN CONTAINING, ISOFORM A"/>
    <property type="match status" value="1"/>
</dbReference>
<sequence>MRKYSLVFVLQLLLHFVTSGLVRRCSINEFADTDKELQVSIIVSPVPKDNVARRLILSWENASPLSGDWIGLFNEEPTDLSIPLFVVQPHNPSGWAETTSHETASYSQDLGYSKKCLGFWAAYKSAGNSTLASSCLHTEPTWMSDLKTELSPLLLRQIFLPGTHDAGAYDRYNSSSANNLIVKYTITQEEDILSQLVNGVRYLDIRAAYYNDRNDVWWVNHGAVPIHPLQTVFDDVQTFLQNTNEIVILDFHEFPVGFNSGLAIHEKLLEYLEREFGDIAALSSLTWNAQLGEIWSTNRRLLLTYNNNQMVERSDILWPAVAHQWGDVHTLDDLYTYLSGVVNKHPNDRGWSAMAELTPTILQIITDELGGLRRMAGMVNENVTAWYRGTWGQTVNIVSADFFRGTGLVEAAIDWNHIRAQQLTCNIPQQ</sequence>
<feature type="chain" id="PRO_5014397847" description="Phosphatidylinositol-specific phospholipase C X domain-containing protein" evidence="1">
    <location>
        <begin position="20"/>
        <end position="430"/>
    </location>
</feature>
<feature type="signal peptide" evidence="1">
    <location>
        <begin position="1"/>
        <end position="19"/>
    </location>
</feature>
<dbReference type="SUPFAM" id="SSF51695">
    <property type="entry name" value="PLC-like phosphodiesterases"/>
    <property type="match status" value="1"/>
</dbReference>
<keyword evidence="4" id="KW-1185">Reference proteome</keyword>
<dbReference type="EMBL" id="NEVH01016945">
    <property type="protein sequence ID" value="PNF25050.1"/>
    <property type="molecule type" value="Genomic_DNA"/>
</dbReference>
<gene>
    <name evidence="3" type="ORF">B7P43_G06994</name>
</gene>
<feature type="domain" description="Phosphatidylinositol-specific phospholipase C X" evidence="2">
    <location>
        <begin position="155"/>
        <end position="306"/>
    </location>
</feature>
<organism evidence="3 4">
    <name type="scientific">Cryptotermes secundus</name>
    <dbReference type="NCBI Taxonomy" id="105785"/>
    <lineage>
        <taxon>Eukaryota</taxon>
        <taxon>Metazoa</taxon>
        <taxon>Ecdysozoa</taxon>
        <taxon>Arthropoda</taxon>
        <taxon>Hexapoda</taxon>
        <taxon>Insecta</taxon>
        <taxon>Pterygota</taxon>
        <taxon>Neoptera</taxon>
        <taxon>Polyneoptera</taxon>
        <taxon>Dictyoptera</taxon>
        <taxon>Blattodea</taxon>
        <taxon>Blattoidea</taxon>
        <taxon>Termitoidae</taxon>
        <taxon>Kalotermitidae</taxon>
        <taxon>Cryptotermitinae</taxon>
        <taxon>Cryptotermes</taxon>
    </lineage>
</organism>
<dbReference type="GO" id="GO:0008081">
    <property type="term" value="F:phosphoric diester hydrolase activity"/>
    <property type="evidence" value="ECO:0007669"/>
    <property type="project" value="InterPro"/>
</dbReference>
<protein>
    <recommendedName>
        <fullName evidence="2">Phosphatidylinositol-specific phospholipase C X domain-containing protein</fullName>
    </recommendedName>
</protein>
<dbReference type="SMART" id="SM00148">
    <property type="entry name" value="PLCXc"/>
    <property type="match status" value="1"/>
</dbReference>
<evidence type="ECO:0000256" key="1">
    <source>
        <dbReference type="SAM" id="SignalP"/>
    </source>
</evidence>
<evidence type="ECO:0000259" key="2">
    <source>
        <dbReference type="SMART" id="SM00148"/>
    </source>
</evidence>
<reference evidence="3 4" key="1">
    <citation type="submission" date="2017-12" db="EMBL/GenBank/DDBJ databases">
        <title>Hemimetabolous genomes reveal molecular basis of termite eusociality.</title>
        <authorList>
            <person name="Harrison M.C."/>
            <person name="Jongepier E."/>
            <person name="Robertson H.M."/>
            <person name="Arning N."/>
            <person name="Bitard-Feildel T."/>
            <person name="Chao H."/>
            <person name="Childers C.P."/>
            <person name="Dinh H."/>
            <person name="Doddapaneni H."/>
            <person name="Dugan S."/>
            <person name="Gowin J."/>
            <person name="Greiner C."/>
            <person name="Han Y."/>
            <person name="Hu H."/>
            <person name="Hughes D.S.T."/>
            <person name="Huylmans A.-K."/>
            <person name="Kemena C."/>
            <person name="Kremer L.P.M."/>
            <person name="Lee S.L."/>
            <person name="Lopez-Ezquerra A."/>
            <person name="Mallet L."/>
            <person name="Monroy-Kuhn J.M."/>
            <person name="Moser A."/>
            <person name="Murali S.C."/>
            <person name="Muzny D.M."/>
            <person name="Otani S."/>
            <person name="Piulachs M.-D."/>
            <person name="Poelchau M."/>
            <person name="Qu J."/>
            <person name="Schaub F."/>
            <person name="Wada-Katsumata A."/>
            <person name="Worley K.C."/>
            <person name="Xie Q."/>
            <person name="Ylla G."/>
            <person name="Poulsen M."/>
            <person name="Gibbs R.A."/>
            <person name="Schal C."/>
            <person name="Richards S."/>
            <person name="Belles X."/>
            <person name="Korb J."/>
            <person name="Bornberg-Bauer E."/>
        </authorList>
    </citation>
    <scope>NUCLEOTIDE SEQUENCE [LARGE SCALE GENOMIC DNA]</scope>
    <source>
        <tissue evidence="3">Whole body</tissue>
    </source>
</reference>
<evidence type="ECO:0000313" key="3">
    <source>
        <dbReference type="EMBL" id="PNF25050.1"/>
    </source>
</evidence>
<dbReference type="InterPro" id="IPR000909">
    <property type="entry name" value="PLipase_C_PInositol-sp_X_dom"/>
</dbReference>
<dbReference type="InterPro" id="IPR017946">
    <property type="entry name" value="PLC-like_Pdiesterase_TIM-brl"/>
</dbReference>